<proteinExistence type="inferred from homology"/>
<dbReference type="EMBL" id="JELY01002327">
    <property type="protein sequence ID" value="KYF52928.1"/>
    <property type="molecule type" value="Genomic_DNA"/>
</dbReference>
<dbReference type="Proteomes" id="UP000075420">
    <property type="component" value="Unassembled WGS sequence"/>
</dbReference>
<dbReference type="AlphaFoldDB" id="A0A150PBV8"/>
<evidence type="ECO:0000313" key="14">
    <source>
        <dbReference type="EMBL" id="KYF52928.1"/>
    </source>
</evidence>
<evidence type="ECO:0000256" key="8">
    <source>
        <dbReference type="ARBA" id="ARBA00023136"/>
    </source>
</evidence>
<dbReference type="GO" id="GO:0032153">
    <property type="term" value="C:cell division site"/>
    <property type="evidence" value="ECO:0007669"/>
    <property type="project" value="TreeGrafter"/>
</dbReference>
<evidence type="ECO:0000313" key="15">
    <source>
        <dbReference type="Proteomes" id="UP000075420"/>
    </source>
</evidence>
<keyword evidence="8 10" id="KW-0472">Membrane</keyword>
<protein>
    <recommendedName>
        <fullName evidence="3 10">Cell division protein FtsX</fullName>
    </recommendedName>
</protein>
<evidence type="ECO:0000256" key="4">
    <source>
        <dbReference type="ARBA" id="ARBA00022475"/>
    </source>
</evidence>
<keyword evidence="5 10" id="KW-0132">Cell division</keyword>
<dbReference type="GO" id="GO:0051301">
    <property type="term" value="P:cell division"/>
    <property type="evidence" value="ECO:0007669"/>
    <property type="project" value="UniProtKB-KW"/>
</dbReference>
<feature type="transmembrane region" description="Helical" evidence="11">
    <location>
        <begin position="268"/>
        <end position="291"/>
    </location>
</feature>
<dbReference type="Pfam" id="PF02687">
    <property type="entry name" value="FtsX"/>
    <property type="match status" value="1"/>
</dbReference>
<feature type="domain" description="FtsX extracellular" evidence="13">
    <location>
        <begin position="64"/>
        <end position="154"/>
    </location>
</feature>
<feature type="transmembrane region" description="Helical" evidence="11">
    <location>
        <begin position="230"/>
        <end position="248"/>
    </location>
</feature>
<organism evidence="14 15">
    <name type="scientific">Sorangium cellulosum</name>
    <name type="common">Polyangium cellulosum</name>
    <dbReference type="NCBI Taxonomy" id="56"/>
    <lineage>
        <taxon>Bacteria</taxon>
        <taxon>Pseudomonadati</taxon>
        <taxon>Myxococcota</taxon>
        <taxon>Polyangia</taxon>
        <taxon>Polyangiales</taxon>
        <taxon>Polyangiaceae</taxon>
        <taxon>Sorangium</taxon>
    </lineage>
</organism>
<evidence type="ECO:0000256" key="2">
    <source>
        <dbReference type="ARBA" id="ARBA00007379"/>
    </source>
</evidence>
<evidence type="ECO:0000256" key="9">
    <source>
        <dbReference type="ARBA" id="ARBA00023306"/>
    </source>
</evidence>
<feature type="domain" description="ABC3 transporter permease C-terminal" evidence="12">
    <location>
        <begin position="178"/>
        <end position="293"/>
    </location>
</feature>
<feature type="transmembrane region" description="Helical" evidence="11">
    <location>
        <begin position="27"/>
        <end position="52"/>
    </location>
</feature>
<dbReference type="PIRSF" id="PIRSF003097">
    <property type="entry name" value="FtsX"/>
    <property type="match status" value="1"/>
</dbReference>
<name>A0A150PBV8_SORCE</name>
<keyword evidence="6 11" id="KW-0812">Transmembrane</keyword>
<evidence type="ECO:0000256" key="1">
    <source>
        <dbReference type="ARBA" id="ARBA00004651"/>
    </source>
</evidence>
<evidence type="ECO:0000259" key="12">
    <source>
        <dbReference type="Pfam" id="PF02687"/>
    </source>
</evidence>
<gene>
    <name evidence="14" type="ORF">BE08_05605</name>
</gene>
<dbReference type="InterPro" id="IPR040690">
    <property type="entry name" value="FtsX_ECD"/>
</dbReference>
<evidence type="ECO:0000256" key="11">
    <source>
        <dbReference type="SAM" id="Phobius"/>
    </source>
</evidence>
<keyword evidence="4 10" id="KW-1003">Cell membrane</keyword>
<dbReference type="InterPro" id="IPR003838">
    <property type="entry name" value="ABC3_permease_C"/>
</dbReference>
<evidence type="ECO:0000256" key="3">
    <source>
        <dbReference type="ARBA" id="ARBA00021907"/>
    </source>
</evidence>
<keyword evidence="9 10" id="KW-0131">Cell cycle</keyword>
<evidence type="ECO:0000256" key="5">
    <source>
        <dbReference type="ARBA" id="ARBA00022618"/>
    </source>
</evidence>
<evidence type="ECO:0000259" key="13">
    <source>
        <dbReference type="Pfam" id="PF18075"/>
    </source>
</evidence>
<reference evidence="14 15" key="1">
    <citation type="submission" date="2014-02" db="EMBL/GenBank/DDBJ databases">
        <title>The small core and large imbalanced accessory genome model reveals a collaborative survival strategy of Sorangium cellulosum strains in nature.</title>
        <authorList>
            <person name="Han K."/>
            <person name="Peng R."/>
            <person name="Blom J."/>
            <person name="Li Y.-Z."/>
        </authorList>
    </citation>
    <scope>NUCLEOTIDE SEQUENCE [LARGE SCALE GENOMIC DNA]</scope>
    <source>
        <strain evidence="14 15">So0157-25</strain>
    </source>
</reference>
<accession>A0A150PBV8</accession>
<dbReference type="PANTHER" id="PTHR47755">
    <property type="entry name" value="CELL DIVISION PROTEIN FTSX"/>
    <property type="match status" value="1"/>
</dbReference>
<feature type="transmembrane region" description="Helical" evidence="11">
    <location>
        <begin position="167"/>
        <end position="191"/>
    </location>
</feature>
<keyword evidence="7 11" id="KW-1133">Transmembrane helix</keyword>
<dbReference type="PANTHER" id="PTHR47755:SF1">
    <property type="entry name" value="CELL DIVISION PROTEIN FTSX"/>
    <property type="match status" value="1"/>
</dbReference>
<evidence type="ECO:0000256" key="10">
    <source>
        <dbReference type="PIRNR" id="PIRNR003097"/>
    </source>
</evidence>
<evidence type="ECO:0000256" key="6">
    <source>
        <dbReference type="ARBA" id="ARBA00022692"/>
    </source>
</evidence>
<dbReference type="GO" id="GO:0005886">
    <property type="term" value="C:plasma membrane"/>
    <property type="evidence" value="ECO:0007669"/>
    <property type="project" value="UniProtKB-SubCell"/>
</dbReference>
<comment type="subcellular location">
    <subcellularLocation>
        <location evidence="1">Cell membrane</location>
        <topology evidence="1">Multi-pass membrane protein</topology>
    </subcellularLocation>
</comment>
<comment type="caution">
    <text evidence="14">The sequence shown here is derived from an EMBL/GenBank/DDBJ whole genome shotgun (WGS) entry which is preliminary data.</text>
</comment>
<dbReference type="InterPro" id="IPR004513">
    <property type="entry name" value="FtsX"/>
</dbReference>
<comment type="similarity">
    <text evidence="2 10">Belongs to the ABC-4 integral membrane protein family. FtsX subfamily.</text>
</comment>
<evidence type="ECO:0000256" key="7">
    <source>
        <dbReference type="ARBA" id="ARBA00022989"/>
    </source>
</evidence>
<dbReference type="Pfam" id="PF18075">
    <property type="entry name" value="FtsX_ECD"/>
    <property type="match status" value="1"/>
</dbReference>
<sequence length="297" mass="31769">MQTSERDDRRRWLRTWRAGRSDWRLQALSIFSLAVAFVCLASALLVVTNLMAVRDRWSRAGRATIYLRDSATDAETAELTRALEGTAGVRKVRLVTSAEARREVVHDDGDKALAALPPSAFPASLEVGFTEEVSDDALASMTVKLRALPAVDSVETYQRWTERLSSLLGGGVAASACLAGIVLCAVVSVIGSTMRLLLHRRKIEVEVLKLVGATDGFVRRPFIVEGATQGAAGAAGALLMLGALFLMVRGRFDHELANLLGVSPSFLPWPVALGMVSLGAALGAATALLTLRKMVAV</sequence>
<dbReference type="Gene3D" id="3.30.70.3040">
    <property type="match status" value="1"/>
</dbReference>